<dbReference type="InterPro" id="IPR012890">
    <property type="entry name" value="GCFC2-like"/>
</dbReference>
<name>A0ABP0X4K0_9BRYO</name>
<proteinExistence type="predicted"/>
<evidence type="ECO:0000313" key="5">
    <source>
        <dbReference type="EMBL" id="CAK9274024.1"/>
    </source>
</evidence>
<dbReference type="PANTHER" id="PTHR12214:SF0">
    <property type="entry name" value="LD29489P"/>
    <property type="match status" value="1"/>
</dbReference>
<keyword evidence="2" id="KW-0539">Nucleus</keyword>
<dbReference type="Proteomes" id="UP001497444">
    <property type="component" value="Chromosome 5"/>
</dbReference>
<feature type="coiled-coil region" evidence="3">
    <location>
        <begin position="83"/>
        <end position="110"/>
    </location>
</feature>
<sequence>MRKRKMRRDAGKMEQLRREMGSERGQRIVLQIERVRLEPEALSKQGDFRTGFVATGYCTTHACWQWRVGALAWVVSMEALSIAHQAASTLQILQENAHRLQEAHEMTKNSLFRTNESLSSSLAAMASLERSLAGANEKYLYMQELCDYISVLCEFLQDKGPIIEELQEAMQRLHEEHANALLERHAADNANELTEVEAAVNAAKAAFARGAGTATTTAAAASAVKDGTSTIPKCDMSLDVM</sequence>
<accession>A0ABP0X4K0</accession>
<feature type="region of interest" description="Disordered" evidence="4">
    <location>
        <begin position="1"/>
        <end position="22"/>
    </location>
</feature>
<evidence type="ECO:0000256" key="3">
    <source>
        <dbReference type="SAM" id="Coils"/>
    </source>
</evidence>
<keyword evidence="6" id="KW-1185">Reference proteome</keyword>
<protein>
    <submittedName>
        <fullName evidence="5">Uncharacterized protein</fullName>
    </submittedName>
</protein>
<feature type="compositionally biased region" description="Basic and acidic residues" evidence="4">
    <location>
        <begin position="8"/>
        <end position="22"/>
    </location>
</feature>
<evidence type="ECO:0000256" key="1">
    <source>
        <dbReference type="ARBA" id="ARBA00004123"/>
    </source>
</evidence>
<evidence type="ECO:0000256" key="2">
    <source>
        <dbReference type="ARBA" id="ARBA00023242"/>
    </source>
</evidence>
<keyword evidence="3" id="KW-0175">Coiled coil</keyword>
<dbReference type="EMBL" id="OZ020100">
    <property type="protein sequence ID" value="CAK9274024.1"/>
    <property type="molecule type" value="Genomic_DNA"/>
</dbReference>
<organism evidence="5 6">
    <name type="scientific">Sphagnum jensenii</name>
    <dbReference type="NCBI Taxonomy" id="128206"/>
    <lineage>
        <taxon>Eukaryota</taxon>
        <taxon>Viridiplantae</taxon>
        <taxon>Streptophyta</taxon>
        <taxon>Embryophyta</taxon>
        <taxon>Bryophyta</taxon>
        <taxon>Sphagnophytina</taxon>
        <taxon>Sphagnopsida</taxon>
        <taxon>Sphagnales</taxon>
        <taxon>Sphagnaceae</taxon>
        <taxon>Sphagnum</taxon>
    </lineage>
</organism>
<reference evidence="5" key="1">
    <citation type="submission" date="2024-02" db="EMBL/GenBank/DDBJ databases">
        <authorList>
            <consortium name="ELIXIR-Norway"/>
            <consortium name="Elixir Norway"/>
        </authorList>
    </citation>
    <scope>NUCLEOTIDE SEQUENCE</scope>
</reference>
<comment type="subcellular location">
    <subcellularLocation>
        <location evidence="1">Nucleus</location>
    </subcellularLocation>
</comment>
<evidence type="ECO:0000256" key="4">
    <source>
        <dbReference type="SAM" id="MobiDB-lite"/>
    </source>
</evidence>
<dbReference type="PANTHER" id="PTHR12214">
    <property type="entry name" value="GC-RICH SEQUENCE DNA-BINDING FACTOR"/>
    <property type="match status" value="1"/>
</dbReference>
<evidence type="ECO:0000313" key="6">
    <source>
        <dbReference type="Proteomes" id="UP001497444"/>
    </source>
</evidence>
<gene>
    <name evidence="5" type="ORF">CSSPJE1EN1_LOCUS19502</name>
</gene>